<reference evidence="2 3" key="1">
    <citation type="submission" date="2019-12" db="EMBL/GenBank/DDBJ databases">
        <title>Chromosome-level assembly of the Caenorhabditis remanei genome.</title>
        <authorList>
            <person name="Teterina A.A."/>
            <person name="Willis J.H."/>
            <person name="Phillips P.C."/>
        </authorList>
    </citation>
    <scope>NUCLEOTIDE SEQUENCE [LARGE SCALE GENOMIC DNA]</scope>
    <source>
        <strain evidence="2 3">PX506</strain>
        <tissue evidence="2">Whole organism</tissue>
    </source>
</reference>
<evidence type="ECO:0000313" key="3">
    <source>
        <dbReference type="Proteomes" id="UP000483820"/>
    </source>
</evidence>
<dbReference type="KEGG" id="crq:GCK72_020238"/>
<organism evidence="2 3">
    <name type="scientific">Caenorhabditis remanei</name>
    <name type="common">Caenorhabditis vulgaris</name>
    <dbReference type="NCBI Taxonomy" id="31234"/>
    <lineage>
        <taxon>Eukaryota</taxon>
        <taxon>Metazoa</taxon>
        <taxon>Ecdysozoa</taxon>
        <taxon>Nematoda</taxon>
        <taxon>Chromadorea</taxon>
        <taxon>Rhabditida</taxon>
        <taxon>Rhabditina</taxon>
        <taxon>Rhabditomorpha</taxon>
        <taxon>Rhabditoidea</taxon>
        <taxon>Rhabditidae</taxon>
        <taxon>Peloderinae</taxon>
        <taxon>Caenorhabditis</taxon>
    </lineage>
</organism>
<dbReference type="GeneID" id="9818037"/>
<dbReference type="RefSeq" id="XP_053582382.1">
    <property type="nucleotide sequence ID" value="XM_053733469.1"/>
</dbReference>
<feature type="domain" description="T20D4.11-like" evidence="1">
    <location>
        <begin position="11"/>
        <end position="93"/>
    </location>
</feature>
<proteinExistence type="predicted"/>
<protein>
    <recommendedName>
        <fullName evidence="1">T20D4.11-like domain-containing protein</fullName>
    </recommendedName>
</protein>
<gene>
    <name evidence="2" type="ORF">GCK72_020238</name>
</gene>
<sequence length="407" mass="47562">MSPDCFYSDIEKKIMVENCEAIKSKNTEYVACQWKIKKEAPDLSKYKCLNGFDFYNNEVQNQIEKFTTKKDCVKEILEDYCGPAAGENVDYNAEMTAKAEQLTQFVGRCGPIERELVDLRNLTEDYYPKAEVVNNMTDLCQKVTNCYGSIKCAASIDKMNQNKLLCDEDRLMFGEVPECIKWLFKEIYMVDYYDCLKDYDFLSYNMETKRKAFTSGKSCVFQVFNESQFFECDRDAVELIHKNYDLIVDYLTTDSSKKLCRGVNPLYQKLQCEVIKDKWLSMDSELINSGNNTQEEIAGFLELGNILKECMSHSCLYTEKEKSYVDYRQKETKFRNSPFVKCTTKIYEMKIDTYEKYPCLKNQEPKEKTECKKLMLEELCGKEAADNLEETQEFFEFALGNNTEIIQ</sequence>
<dbReference type="CTD" id="9818037"/>
<dbReference type="PANTHER" id="PTHR31897:SF8">
    <property type="entry name" value="DUF19 DOMAIN-CONTAINING PROTEIN"/>
    <property type="match status" value="1"/>
</dbReference>
<dbReference type="EMBL" id="WUAV01000005">
    <property type="protein sequence ID" value="KAF1753681.1"/>
    <property type="molecule type" value="Genomic_DNA"/>
</dbReference>
<dbReference type="Proteomes" id="UP000483820">
    <property type="component" value="Chromosome V"/>
</dbReference>
<dbReference type="PANTHER" id="PTHR31897">
    <property type="entry name" value="PROTEIN CBG17011-RELATED"/>
    <property type="match status" value="1"/>
</dbReference>
<dbReference type="AlphaFoldDB" id="A0A6A5GGG9"/>
<dbReference type="Pfam" id="PF01579">
    <property type="entry name" value="DUF19"/>
    <property type="match status" value="2"/>
</dbReference>
<comment type="caution">
    <text evidence="2">The sequence shown here is derived from an EMBL/GenBank/DDBJ whole genome shotgun (WGS) entry which is preliminary data.</text>
</comment>
<dbReference type="InterPro" id="IPR002542">
    <property type="entry name" value="T20D4.11-like_dom"/>
</dbReference>
<evidence type="ECO:0000313" key="2">
    <source>
        <dbReference type="EMBL" id="KAF1753681.1"/>
    </source>
</evidence>
<feature type="domain" description="T20D4.11-like" evidence="1">
    <location>
        <begin position="107"/>
        <end position="252"/>
    </location>
</feature>
<name>A0A6A5GGG9_CAERE</name>
<accession>A0A6A5GGG9</accession>
<evidence type="ECO:0000259" key="1">
    <source>
        <dbReference type="Pfam" id="PF01579"/>
    </source>
</evidence>